<name>A0A4S8HRA4_9BACT</name>
<proteinExistence type="predicted"/>
<dbReference type="AlphaFoldDB" id="A0A4S8HRA4"/>
<dbReference type="RefSeq" id="WP_136577983.1">
    <property type="nucleotide sequence ID" value="NZ_STFF01000004.1"/>
</dbReference>
<accession>A0A4S8HRA4</accession>
<gene>
    <name evidence="1" type="ORF">FAM09_15185</name>
</gene>
<sequence>MKPLFLTIGLFTTYHQDVTMWWQTFAGMLAMIKHMDTWTGKSLGAFTDKFSVNINNHGAGFYRLSAGKK</sequence>
<comment type="caution">
    <text evidence="1">The sequence shown here is derived from an EMBL/GenBank/DDBJ whole genome shotgun (WGS) entry which is preliminary data.</text>
</comment>
<evidence type="ECO:0000313" key="1">
    <source>
        <dbReference type="EMBL" id="THU38027.1"/>
    </source>
</evidence>
<keyword evidence="2" id="KW-1185">Reference proteome</keyword>
<protein>
    <submittedName>
        <fullName evidence="1">Uncharacterized protein</fullName>
    </submittedName>
</protein>
<dbReference type="Proteomes" id="UP000306918">
    <property type="component" value="Unassembled WGS sequence"/>
</dbReference>
<dbReference type="InterPro" id="IPR013780">
    <property type="entry name" value="Glyco_hydro_b"/>
</dbReference>
<dbReference type="EMBL" id="STFF01000004">
    <property type="protein sequence ID" value="THU38027.1"/>
    <property type="molecule type" value="Genomic_DNA"/>
</dbReference>
<reference evidence="1 2" key="1">
    <citation type="submission" date="2019-04" db="EMBL/GenBank/DDBJ databases">
        <title>Niastella caeni sp. nov., isolated from activated sludge.</title>
        <authorList>
            <person name="Sheng M."/>
        </authorList>
    </citation>
    <scope>NUCLEOTIDE SEQUENCE [LARGE SCALE GENOMIC DNA]</scope>
    <source>
        <strain evidence="1 2">HX-2-15</strain>
    </source>
</reference>
<organism evidence="1 2">
    <name type="scientific">Niastella caeni</name>
    <dbReference type="NCBI Taxonomy" id="2569763"/>
    <lineage>
        <taxon>Bacteria</taxon>
        <taxon>Pseudomonadati</taxon>
        <taxon>Bacteroidota</taxon>
        <taxon>Chitinophagia</taxon>
        <taxon>Chitinophagales</taxon>
        <taxon>Chitinophagaceae</taxon>
        <taxon>Niastella</taxon>
    </lineage>
</organism>
<dbReference type="Gene3D" id="2.60.40.1180">
    <property type="entry name" value="Golgi alpha-mannosidase II"/>
    <property type="match status" value="1"/>
</dbReference>
<evidence type="ECO:0000313" key="2">
    <source>
        <dbReference type="Proteomes" id="UP000306918"/>
    </source>
</evidence>